<evidence type="ECO:0000313" key="1">
    <source>
        <dbReference type="EMBL" id="EAU54978.1"/>
    </source>
</evidence>
<dbReference type="Proteomes" id="UP000005297">
    <property type="component" value="Unassembled WGS sequence"/>
</dbReference>
<protein>
    <submittedName>
        <fullName evidence="1">Uncharacterized protein</fullName>
    </submittedName>
</protein>
<dbReference type="InParanoid" id="Q0F0Q0"/>
<proteinExistence type="predicted"/>
<name>Q0F0Q0_9PROT</name>
<reference evidence="1 2" key="1">
    <citation type="submission" date="2006-09" db="EMBL/GenBank/DDBJ databases">
        <authorList>
            <person name="Emerson D."/>
            <person name="Ferriera S."/>
            <person name="Johnson J."/>
            <person name="Kravitz S."/>
            <person name="Halpern A."/>
            <person name="Remington K."/>
            <person name="Beeson K."/>
            <person name="Tran B."/>
            <person name="Rogers Y.-H."/>
            <person name="Friedman R."/>
            <person name="Venter J.C."/>
        </authorList>
    </citation>
    <scope>NUCLEOTIDE SEQUENCE [LARGE SCALE GENOMIC DNA]</scope>
    <source>
        <strain evidence="1 2">PV-1</strain>
    </source>
</reference>
<sequence>MPLLLLGIAEQAGLHHAVEGDIKATINTRDAR</sequence>
<evidence type="ECO:0000313" key="2">
    <source>
        <dbReference type="Proteomes" id="UP000005297"/>
    </source>
</evidence>
<keyword evidence="2" id="KW-1185">Reference proteome</keyword>
<comment type="caution">
    <text evidence="1">The sequence shown here is derived from an EMBL/GenBank/DDBJ whole genome shotgun (WGS) entry which is preliminary data.</text>
</comment>
<organism evidence="1 2">
    <name type="scientific">Mariprofundus ferrooxydans PV-1</name>
    <dbReference type="NCBI Taxonomy" id="314345"/>
    <lineage>
        <taxon>Bacteria</taxon>
        <taxon>Pseudomonadati</taxon>
        <taxon>Pseudomonadota</taxon>
        <taxon>Candidatius Mariprofundia</taxon>
        <taxon>Mariprofundales</taxon>
        <taxon>Mariprofundaceae</taxon>
        <taxon>Mariprofundus</taxon>
    </lineage>
</organism>
<gene>
    <name evidence="1" type="ORF">SPV1_06534</name>
</gene>
<dbReference type="AlphaFoldDB" id="Q0F0Q0"/>
<dbReference type="HOGENOM" id="CLU_3390185_0_0_0"/>
<accession>Q0F0Q0</accession>
<dbReference type="EMBL" id="AATS01000004">
    <property type="protein sequence ID" value="EAU54978.1"/>
    <property type="molecule type" value="Genomic_DNA"/>
</dbReference>